<protein>
    <submittedName>
        <fullName evidence="1">Uncharacterized protein</fullName>
    </submittedName>
</protein>
<comment type="caution">
    <text evidence="1">The sequence shown here is derived from an EMBL/GenBank/DDBJ whole genome shotgun (WGS) entry which is preliminary data.</text>
</comment>
<sequence>MTPEQLREELARTIEGLRTTLTGEELADAVLTSPAIASIKADAWDEGFRAGHRHARLRY</sequence>
<gene>
    <name evidence="1" type="ORF">ARHIZOSPH14_27380</name>
</gene>
<dbReference type="Proteomes" id="UP001144396">
    <property type="component" value="Unassembled WGS sequence"/>
</dbReference>
<evidence type="ECO:0000313" key="2">
    <source>
        <dbReference type="Proteomes" id="UP001144396"/>
    </source>
</evidence>
<reference evidence="1" key="1">
    <citation type="submission" date="2022-12" db="EMBL/GenBank/DDBJ databases">
        <title>Reference genome sequencing for broad-spectrum identification of bacterial and archaeal isolates by mass spectrometry.</title>
        <authorList>
            <person name="Sekiguchi Y."/>
            <person name="Tourlousse D.M."/>
        </authorList>
    </citation>
    <scope>NUCLEOTIDE SEQUENCE</scope>
    <source>
        <strain evidence="1">14</strain>
    </source>
</reference>
<evidence type="ECO:0000313" key="1">
    <source>
        <dbReference type="EMBL" id="GLI28496.1"/>
    </source>
</evidence>
<proteinExistence type="predicted"/>
<dbReference type="EMBL" id="BSDP01000001">
    <property type="protein sequence ID" value="GLI28496.1"/>
    <property type="molecule type" value="Genomic_DNA"/>
</dbReference>
<keyword evidence="2" id="KW-1185">Reference proteome</keyword>
<name>A0A9W6CT32_9MICO</name>
<dbReference type="AlphaFoldDB" id="A0A9W6CT32"/>
<accession>A0A9W6CT32</accession>
<dbReference type="RefSeq" id="WP_281885931.1">
    <property type="nucleotide sequence ID" value="NZ_BSDP01000001.1"/>
</dbReference>
<organism evidence="1 2">
    <name type="scientific">Agromyces rhizosphaerae</name>
    <dbReference type="NCBI Taxonomy" id="88374"/>
    <lineage>
        <taxon>Bacteria</taxon>
        <taxon>Bacillati</taxon>
        <taxon>Actinomycetota</taxon>
        <taxon>Actinomycetes</taxon>
        <taxon>Micrococcales</taxon>
        <taxon>Microbacteriaceae</taxon>
        <taxon>Agromyces</taxon>
    </lineage>
</organism>